<reference evidence="3 4" key="1">
    <citation type="journal article" date="2006" name="Science">
        <title>Phytophthora genome sequences uncover evolutionary origins and mechanisms of pathogenesis.</title>
        <authorList>
            <person name="Tyler B.M."/>
            <person name="Tripathy S."/>
            <person name="Zhang X."/>
            <person name="Dehal P."/>
            <person name="Jiang R.H."/>
            <person name="Aerts A."/>
            <person name="Arredondo F.D."/>
            <person name="Baxter L."/>
            <person name="Bensasson D."/>
            <person name="Beynon J.L."/>
            <person name="Chapman J."/>
            <person name="Damasceno C.M."/>
            <person name="Dorrance A.E."/>
            <person name="Dou D."/>
            <person name="Dickerman A.W."/>
            <person name="Dubchak I.L."/>
            <person name="Garbelotto M."/>
            <person name="Gijzen M."/>
            <person name="Gordon S.G."/>
            <person name="Govers F."/>
            <person name="Grunwald N.J."/>
            <person name="Huang W."/>
            <person name="Ivors K.L."/>
            <person name="Jones R.W."/>
            <person name="Kamoun S."/>
            <person name="Krampis K."/>
            <person name="Lamour K.H."/>
            <person name="Lee M.K."/>
            <person name="McDonald W.H."/>
            <person name="Medina M."/>
            <person name="Meijer H.J."/>
            <person name="Nordberg E.K."/>
            <person name="Maclean D.J."/>
            <person name="Ospina-Giraldo M.D."/>
            <person name="Morris P.F."/>
            <person name="Phuntumart V."/>
            <person name="Putnam N.H."/>
            <person name="Rash S."/>
            <person name="Rose J.K."/>
            <person name="Sakihama Y."/>
            <person name="Salamov A.A."/>
            <person name="Savidor A."/>
            <person name="Scheuring C.F."/>
            <person name="Smith B.M."/>
            <person name="Sobral B.W."/>
            <person name="Terry A."/>
            <person name="Torto-Alalibo T.A."/>
            <person name="Win J."/>
            <person name="Xu Z."/>
            <person name="Zhang H."/>
            <person name="Grigoriev I.V."/>
            <person name="Rokhsar D.S."/>
            <person name="Boore J.L."/>
        </authorList>
    </citation>
    <scope>NUCLEOTIDE SEQUENCE [LARGE SCALE GENOMIC DNA]</scope>
    <source>
        <strain evidence="3 4">P6497</strain>
    </source>
</reference>
<dbReference type="RefSeq" id="XP_009534662.1">
    <property type="nucleotide sequence ID" value="XM_009536367.1"/>
</dbReference>
<protein>
    <recommendedName>
        <fullName evidence="2">Transposase Tc1-like domain-containing protein</fullName>
    </recommendedName>
</protein>
<organism evidence="3 4">
    <name type="scientific">Phytophthora sojae (strain P6497)</name>
    <name type="common">Soybean stem and root rot agent</name>
    <name type="synonym">Phytophthora megasperma f. sp. glycines</name>
    <dbReference type="NCBI Taxonomy" id="1094619"/>
    <lineage>
        <taxon>Eukaryota</taxon>
        <taxon>Sar</taxon>
        <taxon>Stramenopiles</taxon>
        <taxon>Oomycota</taxon>
        <taxon>Peronosporomycetes</taxon>
        <taxon>Peronosporales</taxon>
        <taxon>Peronosporaceae</taxon>
        <taxon>Phytophthora</taxon>
    </lineage>
</organism>
<feature type="domain" description="Transposase Tc1-like" evidence="2">
    <location>
        <begin position="32"/>
        <end position="100"/>
    </location>
</feature>
<feature type="region of interest" description="Disordered" evidence="1">
    <location>
        <begin position="1"/>
        <end position="30"/>
    </location>
</feature>
<gene>
    <name evidence="3" type="ORF">PHYSODRAFT_403262</name>
</gene>
<evidence type="ECO:0000256" key="1">
    <source>
        <dbReference type="SAM" id="MobiDB-lite"/>
    </source>
</evidence>
<feature type="non-terminal residue" evidence="3">
    <location>
        <position position="1"/>
    </location>
</feature>
<evidence type="ECO:0000259" key="2">
    <source>
        <dbReference type="Pfam" id="PF01498"/>
    </source>
</evidence>
<dbReference type="InParanoid" id="G5A2B0"/>
<dbReference type="GO" id="GO:0006313">
    <property type="term" value="P:DNA transposition"/>
    <property type="evidence" value="ECO:0007669"/>
    <property type="project" value="InterPro"/>
</dbReference>
<feature type="non-terminal residue" evidence="3">
    <location>
        <position position="101"/>
    </location>
</feature>
<dbReference type="AlphaFoldDB" id="G5A2B0"/>
<dbReference type="InterPro" id="IPR002492">
    <property type="entry name" value="Transposase_Tc1-like"/>
</dbReference>
<dbReference type="KEGG" id="psoj:PHYSODRAFT_403262"/>
<sequence>SVRSIVKFYKKHGHSTIPQRTGRPRRTNDRVDRRIVREVERNRFVSAAVVAAQVAKDIGQPVSSTLVRERVRDTGLHGRSARKKPYLSRRHRRLRAAYAKR</sequence>
<dbReference type="SMR" id="G5A2B0"/>
<evidence type="ECO:0000313" key="3">
    <source>
        <dbReference type="EMBL" id="EGZ09801.1"/>
    </source>
</evidence>
<evidence type="ECO:0000313" key="4">
    <source>
        <dbReference type="Proteomes" id="UP000002640"/>
    </source>
</evidence>
<feature type="region of interest" description="Disordered" evidence="1">
    <location>
        <begin position="73"/>
        <end position="101"/>
    </location>
</feature>
<dbReference type="EMBL" id="JH159159">
    <property type="protein sequence ID" value="EGZ09801.1"/>
    <property type="molecule type" value="Genomic_DNA"/>
</dbReference>
<proteinExistence type="predicted"/>
<dbReference type="GO" id="GO:0015074">
    <property type="term" value="P:DNA integration"/>
    <property type="evidence" value="ECO:0007669"/>
    <property type="project" value="InterPro"/>
</dbReference>
<keyword evidence="4" id="KW-1185">Reference proteome</keyword>
<dbReference type="GO" id="GO:0003677">
    <property type="term" value="F:DNA binding"/>
    <property type="evidence" value="ECO:0007669"/>
    <property type="project" value="InterPro"/>
</dbReference>
<dbReference type="Proteomes" id="UP000002640">
    <property type="component" value="Unassembled WGS sequence"/>
</dbReference>
<accession>G5A2B0</accession>
<dbReference type="Pfam" id="PF01498">
    <property type="entry name" value="HTH_Tnp_Tc3_2"/>
    <property type="match status" value="1"/>
</dbReference>
<name>G5A2B0_PHYSP</name>
<feature type="compositionally biased region" description="Basic residues" evidence="1">
    <location>
        <begin position="79"/>
        <end position="101"/>
    </location>
</feature>
<dbReference type="GeneID" id="20651340"/>